<evidence type="ECO:0000256" key="4">
    <source>
        <dbReference type="ARBA" id="ARBA00022737"/>
    </source>
</evidence>
<evidence type="ECO:0000256" key="6">
    <source>
        <dbReference type="ARBA" id="ARBA00022825"/>
    </source>
</evidence>
<protein>
    <submittedName>
        <fullName evidence="10">Serine protease DegS</fullName>
    </submittedName>
</protein>
<comment type="similarity">
    <text evidence="1">Belongs to the peptidase S1C family.</text>
</comment>
<sequence>MPMQRTATFLLQATAVGVVAALALLFLAPERAGQPIVEIHSAEAADRAPAASSYADAVERAAPSVVNIYTRKKVVRRDHPFMDDPFFRRFFGDRFGVPRERMESSLGSGVIVSEDGYILTNHHVIQGADAIEVALHDGRTAEAAIVGSDPGSDLAVLRVGLEELPTAEFGDSEGLRVGDVVLAMGNPFGVGRTVTQGIISATGRNQRGLSAFEDFIQTDAAINPGNSGGALVDAAGRLVGINTAIYSRTGGHMGIGFAIPADRARAIFTDLVETGRVERGWLGIEVQALSPRLRESFGLEGENGVVITGLLRDGPAHRAGLRPGDVVTGIDREPVDEMNAALRRIADLEPGTTVELTGLRNGRQRTWEVTIGERPARNQRRR</sequence>
<feature type="domain" description="PDZ" evidence="9">
    <location>
        <begin position="271"/>
        <end position="339"/>
    </location>
</feature>
<dbReference type="STRING" id="1123397.SAMN05660831_01283"/>
<dbReference type="InterPro" id="IPR001478">
    <property type="entry name" value="PDZ"/>
</dbReference>
<feature type="binding site" evidence="8">
    <location>
        <position position="153"/>
    </location>
    <ligand>
        <name>substrate</name>
    </ligand>
</feature>
<dbReference type="InterPro" id="IPR009003">
    <property type="entry name" value="Peptidase_S1_PA"/>
</dbReference>
<evidence type="ECO:0000256" key="5">
    <source>
        <dbReference type="ARBA" id="ARBA00022801"/>
    </source>
</evidence>
<feature type="binding site" evidence="8">
    <location>
        <position position="123"/>
    </location>
    <ligand>
        <name>substrate</name>
    </ligand>
</feature>
<dbReference type="SUPFAM" id="SSF50494">
    <property type="entry name" value="Trypsin-like serine proteases"/>
    <property type="match status" value="1"/>
</dbReference>
<keyword evidence="11" id="KW-1185">Reference proteome</keyword>
<dbReference type="PRINTS" id="PR00834">
    <property type="entry name" value="PROTEASES2C"/>
</dbReference>
<feature type="binding site" evidence="8">
    <location>
        <begin position="225"/>
        <end position="227"/>
    </location>
    <ligand>
        <name>substrate</name>
    </ligand>
</feature>
<dbReference type="SMART" id="SM00228">
    <property type="entry name" value="PDZ"/>
    <property type="match status" value="1"/>
</dbReference>
<reference evidence="10 11" key="1">
    <citation type="submission" date="2016-10" db="EMBL/GenBank/DDBJ databases">
        <authorList>
            <person name="de Groot N.N."/>
        </authorList>
    </citation>
    <scope>NUCLEOTIDE SEQUENCE [LARGE SCALE GENOMIC DNA]</scope>
    <source>
        <strain evidence="10 11">HL3</strain>
    </source>
</reference>
<dbReference type="InterPro" id="IPR051201">
    <property type="entry name" value="Chloro_Bact_Ser_Proteases"/>
</dbReference>
<dbReference type="Pfam" id="PF13365">
    <property type="entry name" value="Trypsin_2"/>
    <property type="match status" value="1"/>
</dbReference>
<proteinExistence type="inferred from homology"/>
<evidence type="ECO:0000259" key="9">
    <source>
        <dbReference type="PROSITE" id="PS50106"/>
    </source>
</evidence>
<dbReference type="PANTHER" id="PTHR43343:SF3">
    <property type="entry name" value="PROTEASE DO-LIKE 8, CHLOROPLASTIC"/>
    <property type="match status" value="1"/>
</dbReference>
<dbReference type="Gene3D" id="2.30.42.10">
    <property type="match status" value="1"/>
</dbReference>
<dbReference type="InterPro" id="IPR011782">
    <property type="entry name" value="Pept_S1C_Do"/>
</dbReference>
<keyword evidence="4" id="KW-0677">Repeat</keyword>
<feature type="active site" description="Charge relay system" evidence="7">
    <location>
        <position position="227"/>
    </location>
</feature>
<keyword evidence="6" id="KW-0720">Serine protease</keyword>
<evidence type="ECO:0000313" key="11">
    <source>
        <dbReference type="Proteomes" id="UP000198611"/>
    </source>
</evidence>
<evidence type="ECO:0000256" key="8">
    <source>
        <dbReference type="PIRSR" id="PIRSR611782-2"/>
    </source>
</evidence>
<keyword evidence="2 10" id="KW-0645">Protease</keyword>
<evidence type="ECO:0000313" key="10">
    <source>
        <dbReference type="EMBL" id="SFD25356.1"/>
    </source>
</evidence>
<dbReference type="AlphaFoldDB" id="A0A1I1QTB0"/>
<evidence type="ECO:0000256" key="3">
    <source>
        <dbReference type="ARBA" id="ARBA00022729"/>
    </source>
</evidence>
<dbReference type="FunFam" id="2.40.10.10:FF:000001">
    <property type="entry name" value="Periplasmic serine protease DegS"/>
    <property type="match status" value="1"/>
</dbReference>
<dbReference type="NCBIfam" id="TIGR02037">
    <property type="entry name" value="degP_htrA_DO"/>
    <property type="match status" value="1"/>
</dbReference>
<evidence type="ECO:0000256" key="2">
    <source>
        <dbReference type="ARBA" id="ARBA00022670"/>
    </source>
</evidence>
<dbReference type="PANTHER" id="PTHR43343">
    <property type="entry name" value="PEPTIDASE S12"/>
    <property type="match status" value="1"/>
</dbReference>
<dbReference type="GO" id="GO:0004252">
    <property type="term" value="F:serine-type endopeptidase activity"/>
    <property type="evidence" value="ECO:0007669"/>
    <property type="project" value="InterPro"/>
</dbReference>
<dbReference type="Pfam" id="PF13180">
    <property type="entry name" value="PDZ_2"/>
    <property type="match status" value="1"/>
</dbReference>
<dbReference type="Proteomes" id="UP000198611">
    <property type="component" value="Unassembled WGS sequence"/>
</dbReference>
<dbReference type="PROSITE" id="PS50106">
    <property type="entry name" value="PDZ"/>
    <property type="match status" value="1"/>
</dbReference>
<keyword evidence="5" id="KW-0378">Hydrolase</keyword>
<dbReference type="RefSeq" id="WP_317622787.1">
    <property type="nucleotide sequence ID" value="NZ_FOMJ01000003.1"/>
</dbReference>
<evidence type="ECO:0000256" key="7">
    <source>
        <dbReference type="PIRSR" id="PIRSR611782-1"/>
    </source>
</evidence>
<evidence type="ECO:0000256" key="1">
    <source>
        <dbReference type="ARBA" id="ARBA00010541"/>
    </source>
</evidence>
<feature type="active site" description="Charge relay system" evidence="7">
    <location>
        <position position="153"/>
    </location>
</feature>
<dbReference type="GO" id="GO:0006508">
    <property type="term" value="P:proteolysis"/>
    <property type="evidence" value="ECO:0007669"/>
    <property type="project" value="UniProtKB-KW"/>
</dbReference>
<dbReference type="EMBL" id="FOMJ01000003">
    <property type="protein sequence ID" value="SFD25356.1"/>
    <property type="molecule type" value="Genomic_DNA"/>
</dbReference>
<organism evidence="10 11">
    <name type="scientific">Thiohalospira halophila DSM 15071</name>
    <dbReference type="NCBI Taxonomy" id="1123397"/>
    <lineage>
        <taxon>Bacteria</taxon>
        <taxon>Pseudomonadati</taxon>
        <taxon>Pseudomonadota</taxon>
        <taxon>Gammaproteobacteria</taxon>
        <taxon>Thiohalospirales</taxon>
        <taxon>Thiohalospiraceae</taxon>
        <taxon>Thiohalospira</taxon>
    </lineage>
</organism>
<feature type="active site" description="Charge relay system" evidence="7">
    <location>
        <position position="123"/>
    </location>
</feature>
<dbReference type="InterPro" id="IPR001940">
    <property type="entry name" value="Peptidase_S1C"/>
</dbReference>
<accession>A0A1I1QTB0</accession>
<name>A0A1I1QTB0_9GAMM</name>
<keyword evidence="3" id="KW-0732">Signal</keyword>
<dbReference type="InterPro" id="IPR036034">
    <property type="entry name" value="PDZ_sf"/>
</dbReference>
<dbReference type="Gene3D" id="2.40.10.120">
    <property type="match status" value="1"/>
</dbReference>
<dbReference type="SUPFAM" id="SSF50156">
    <property type="entry name" value="PDZ domain-like"/>
    <property type="match status" value="1"/>
</dbReference>
<gene>
    <name evidence="10" type="ORF">SAMN05660831_01283</name>
</gene>